<dbReference type="SUPFAM" id="SSF56281">
    <property type="entry name" value="Metallo-hydrolase/oxidoreductase"/>
    <property type="match status" value="1"/>
</dbReference>
<accession>A0AA48L2C8</accession>
<protein>
    <recommendedName>
        <fullName evidence="5">hydroxyacylglutathione hydrolase</fullName>
        <ecNumber evidence="5">3.1.2.6</ecNumber>
    </recommendedName>
    <alternativeName>
        <fullName evidence="9">Glyoxalase II</fullName>
    </alternativeName>
</protein>
<dbReference type="GO" id="GO:0019243">
    <property type="term" value="P:methylglyoxal catabolic process to D-lactate via S-lactoyl-glutathione"/>
    <property type="evidence" value="ECO:0007669"/>
    <property type="project" value="InterPro"/>
</dbReference>
<dbReference type="RefSeq" id="XP_060453774.1">
    <property type="nucleotide sequence ID" value="XM_060596819.1"/>
</dbReference>
<comment type="pathway">
    <text evidence="3">Secondary metabolite metabolism; methylglyoxal degradation; (R)-lactate from methylglyoxal: step 2/2.</text>
</comment>
<dbReference type="SMART" id="SM00849">
    <property type="entry name" value="Lactamase_B"/>
    <property type="match status" value="1"/>
</dbReference>
<dbReference type="GeneID" id="85492379"/>
<dbReference type="EC" id="3.1.2.6" evidence="5"/>
<proteinExistence type="inferred from homology"/>
<dbReference type="PANTHER" id="PTHR11935:SF94">
    <property type="entry name" value="TENZING NORGAY, ISOFORM C"/>
    <property type="match status" value="1"/>
</dbReference>
<dbReference type="InterPro" id="IPR035680">
    <property type="entry name" value="Clx_II_MBL"/>
</dbReference>
<evidence type="ECO:0000256" key="9">
    <source>
        <dbReference type="ARBA" id="ARBA00031044"/>
    </source>
</evidence>
<dbReference type="HAMAP" id="MF_01374">
    <property type="entry name" value="Glyoxalase_2"/>
    <property type="match status" value="1"/>
</dbReference>
<dbReference type="PANTHER" id="PTHR11935">
    <property type="entry name" value="BETA LACTAMASE DOMAIN"/>
    <property type="match status" value="1"/>
</dbReference>
<sequence length="266" mass="29314">MGLENYNITHARRNAMKIIPVQARTDNWMYLVIDEPSQTAAVVDPFDAPKLTAVATEHGAKVTTLITTHHHADHSGGNDKFLALNPGLTAYAGSDKSPGTNKIVGDGDKFKIGDNINVTCHSTPCHTQDSIAFFLEDNRTGQRGVFTGDTLFLAGCGRFFEGNAAEMHAALTKLGRLPDNTLVYNGHEYTLGSAKFGLMIEPDNAKLKQLYETAQKDKCTTGKSTIGDEKQWNVFMRLDQPEEIKATGERDPLKVMQRLREMKNAM</sequence>
<dbReference type="KEGG" id="ccac:CcaHIS019_0112260"/>
<evidence type="ECO:0000256" key="1">
    <source>
        <dbReference type="ARBA" id="ARBA00001623"/>
    </source>
</evidence>
<dbReference type="GO" id="GO:0004416">
    <property type="term" value="F:hydroxyacylglutathione hydrolase activity"/>
    <property type="evidence" value="ECO:0007669"/>
    <property type="project" value="UniProtKB-EC"/>
</dbReference>
<dbReference type="GO" id="GO:0046872">
    <property type="term" value="F:metal ion binding"/>
    <property type="evidence" value="ECO:0007669"/>
    <property type="project" value="UniProtKB-KW"/>
</dbReference>
<dbReference type="AlphaFoldDB" id="A0AA48L2C8"/>
<dbReference type="Proteomes" id="UP001233271">
    <property type="component" value="Chromosome 1"/>
</dbReference>
<evidence type="ECO:0000313" key="12">
    <source>
        <dbReference type="Proteomes" id="UP001233271"/>
    </source>
</evidence>
<gene>
    <name evidence="11" type="primary">GLO2</name>
    <name evidence="11" type="ORF">CcaverHIS019_0112260</name>
</gene>
<evidence type="ECO:0000256" key="2">
    <source>
        <dbReference type="ARBA" id="ARBA00001947"/>
    </source>
</evidence>
<organism evidence="11 12">
    <name type="scientific">Cutaneotrichosporon cavernicola</name>
    <dbReference type="NCBI Taxonomy" id="279322"/>
    <lineage>
        <taxon>Eukaryota</taxon>
        <taxon>Fungi</taxon>
        <taxon>Dikarya</taxon>
        <taxon>Basidiomycota</taxon>
        <taxon>Agaricomycotina</taxon>
        <taxon>Tremellomycetes</taxon>
        <taxon>Trichosporonales</taxon>
        <taxon>Trichosporonaceae</taxon>
        <taxon>Cutaneotrichosporon</taxon>
    </lineage>
</organism>
<dbReference type="InterPro" id="IPR017782">
    <property type="entry name" value="Hydroxyacylglutathione_Hdrlase"/>
</dbReference>
<comment type="catalytic activity">
    <reaction evidence="1">
        <text>an S-(2-hydroxyacyl)glutathione + H2O = a 2-hydroxy carboxylate + glutathione + H(+)</text>
        <dbReference type="Rhea" id="RHEA:21864"/>
        <dbReference type="ChEBI" id="CHEBI:15377"/>
        <dbReference type="ChEBI" id="CHEBI:15378"/>
        <dbReference type="ChEBI" id="CHEBI:57925"/>
        <dbReference type="ChEBI" id="CHEBI:58896"/>
        <dbReference type="ChEBI" id="CHEBI:71261"/>
        <dbReference type="EC" id="3.1.2.6"/>
    </reaction>
</comment>
<evidence type="ECO:0000256" key="8">
    <source>
        <dbReference type="ARBA" id="ARBA00022833"/>
    </source>
</evidence>
<comment type="similarity">
    <text evidence="4">Belongs to the metallo-beta-lactamase superfamily. Glyoxalase II family.</text>
</comment>
<keyword evidence="12" id="KW-1185">Reference proteome</keyword>
<dbReference type="Pfam" id="PF00753">
    <property type="entry name" value="Lactamase_B"/>
    <property type="match status" value="1"/>
</dbReference>
<dbReference type="NCBIfam" id="TIGR03413">
    <property type="entry name" value="GSH_gloB"/>
    <property type="match status" value="1"/>
</dbReference>
<evidence type="ECO:0000256" key="3">
    <source>
        <dbReference type="ARBA" id="ARBA00004963"/>
    </source>
</evidence>
<dbReference type="EMBL" id="AP028212">
    <property type="protein sequence ID" value="BEI88508.1"/>
    <property type="molecule type" value="Genomic_DNA"/>
</dbReference>
<dbReference type="CDD" id="cd07723">
    <property type="entry name" value="hydroxyacylglutathione_hydrolase_MBL-fold"/>
    <property type="match status" value="1"/>
</dbReference>
<evidence type="ECO:0000256" key="6">
    <source>
        <dbReference type="ARBA" id="ARBA00022723"/>
    </source>
</evidence>
<comment type="cofactor">
    <cofactor evidence="2">
        <name>Zn(2+)</name>
        <dbReference type="ChEBI" id="CHEBI:29105"/>
    </cofactor>
</comment>
<keyword evidence="7" id="KW-0378">Hydrolase</keyword>
<name>A0AA48L2C8_9TREE</name>
<evidence type="ECO:0000256" key="4">
    <source>
        <dbReference type="ARBA" id="ARBA00006759"/>
    </source>
</evidence>
<reference evidence="11" key="1">
    <citation type="journal article" date="2023" name="BMC Genomics">
        <title>Chromosome-level genome assemblies of Cutaneotrichosporon spp. (Trichosporonales, Basidiomycota) reveal imbalanced evolution between nucleotide sequences and chromosome synteny.</title>
        <authorList>
            <person name="Kobayashi Y."/>
            <person name="Kayamori A."/>
            <person name="Aoki K."/>
            <person name="Shiwa Y."/>
            <person name="Matsutani M."/>
            <person name="Fujita N."/>
            <person name="Sugita T."/>
            <person name="Iwasaki W."/>
            <person name="Tanaka N."/>
            <person name="Takashima M."/>
        </authorList>
    </citation>
    <scope>NUCLEOTIDE SEQUENCE</scope>
    <source>
        <strain evidence="11">HIS019</strain>
    </source>
</reference>
<dbReference type="InterPro" id="IPR036866">
    <property type="entry name" value="RibonucZ/Hydroxyglut_hydro"/>
</dbReference>
<keyword evidence="6" id="KW-0479">Metal-binding</keyword>
<dbReference type="InterPro" id="IPR001279">
    <property type="entry name" value="Metallo-B-lactamas"/>
</dbReference>
<evidence type="ECO:0000313" key="11">
    <source>
        <dbReference type="EMBL" id="BEI88508.1"/>
    </source>
</evidence>
<evidence type="ECO:0000259" key="10">
    <source>
        <dbReference type="SMART" id="SM00849"/>
    </source>
</evidence>
<feature type="domain" description="Metallo-beta-lactamase" evidence="10">
    <location>
        <begin position="26"/>
        <end position="187"/>
    </location>
</feature>
<dbReference type="InterPro" id="IPR032282">
    <property type="entry name" value="HAGH_C"/>
</dbReference>
<dbReference type="Pfam" id="PF16123">
    <property type="entry name" value="HAGH_C"/>
    <property type="match status" value="1"/>
</dbReference>
<dbReference type="Gene3D" id="3.60.15.10">
    <property type="entry name" value="Ribonuclease Z/Hydroxyacylglutathione hydrolase-like"/>
    <property type="match status" value="1"/>
</dbReference>
<evidence type="ECO:0000256" key="5">
    <source>
        <dbReference type="ARBA" id="ARBA00011917"/>
    </source>
</evidence>
<evidence type="ECO:0000256" key="7">
    <source>
        <dbReference type="ARBA" id="ARBA00022801"/>
    </source>
</evidence>
<keyword evidence="8" id="KW-0862">Zinc</keyword>